<name>A0A0E9UIM1_ANGAN</name>
<dbReference type="AlphaFoldDB" id="A0A0E9UIM1"/>
<reference evidence="1" key="1">
    <citation type="submission" date="2014-11" db="EMBL/GenBank/DDBJ databases">
        <authorList>
            <person name="Amaro Gonzalez C."/>
        </authorList>
    </citation>
    <scope>NUCLEOTIDE SEQUENCE</scope>
</reference>
<dbReference type="EMBL" id="GBXM01043467">
    <property type="protein sequence ID" value="JAH65110.1"/>
    <property type="molecule type" value="Transcribed_RNA"/>
</dbReference>
<protein>
    <submittedName>
        <fullName evidence="1">Uncharacterized protein</fullName>
    </submittedName>
</protein>
<accession>A0A0E9UIM1</accession>
<proteinExistence type="predicted"/>
<organism evidence="1">
    <name type="scientific">Anguilla anguilla</name>
    <name type="common">European freshwater eel</name>
    <name type="synonym">Muraena anguilla</name>
    <dbReference type="NCBI Taxonomy" id="7936"/>
    <lineage>
        <taxon>Eukaryota</taxon>
        <taxon>Metazoa</taxon>
        <taxon>Chordata</taxon>
        <taxon>Craniata</taxon>
        <taxon>Vertebrata</taxon>
        <taxon>Euteleostomi</taxon>
        <taxon>Actinopterygii</taxon>
        <taxon>Neopterygii</taxon>
        <taxon>Teleostei</taxon>
        <taxon>Anguilliformes</taxon>
        <taxon>Anguillidae</taxon>
        <taxon>Anguilla</taxon>
    </lineage>
</organism>
<sequence>MQCCEKVFCPLISSIIAYFSRGGFRFLDEM</sequence>
<evidence type="ECO:0000313" key="1">
    <source>
        <dbReference type="EMBL" id="JAH65110.1"/>
    </source>
</evidence>
<reference evidence="1" key="2">
    <citation type="journal article" date="2015" name="Fish Shellfish Immunol.">
        <title>Early steps in the European eel (Anguilla anguilla)-Vibrio vulnificus interaction in the gills: Role of the RtxA13 toxin.</title>
        <authorList>
            <person name="Callol A."/>
            <person name="Pajuelo D."/>
            <person name="Ebbesson L."/>
            <person name="Teles M."/>
            <person name="MacKenzie S."/>
            <person name="Amaro C."/>
        </authorList>
    </citation>
    <scope>NUCLEOTIDE SEQUENCE</scope>
</reference>